<sequence>MPSLDIPTAQTSLNNHLPPLAPRARLLPRCQAFSSPFIPAVDDARLLSVWQSFLPLPPLRVHHAYQPHKFLIKAVAATLEPKGLVSREPGDGDRAQCDTHLDFTSGLSTSFDDSETADLDERERLRRMRISKANKGNVPWNKGRKHSPETLQRIRERTKIAMQNPKVMSFVVTVPDRNSFMQIKMKLASLGHAQSKETRLKIGQGVRMGWEKRRDKLMVQETCYFEWQNLIASSSRIGCVDEEELEWNSYSILSKQLETEWVESIEKRRATPRTKGNKRAPKSLEQRRKIAEAIAAKWADPAYRDRVRSGLAKYHGVAEGTVRKPRRKPVGSRPSTKRDSSKKKASETSSSCGSDATSSTQVMKQRNSTTPSYKDPLARSKLKMIMNIRAQRAAVETKKTEAIERAWLLIAQAEKAAKVLEVAAAESPIARASLVESRKLIAEAIQSIECVDRGDVDLATTELSDEGKEVDDAGGLPGSTRPVFVNGGTKTASATCAEDGELINSSRLEFHGKYCSPHQVFDLASLVETPEDHCQREVNGNLKSATSVRPNGSKVELHESEEKPLDLVAGVTAKRWVRGRLVEMVPGGRM</sequence>
<feature type="region of interest" description="Disordered" evidence="1">
    <location>
        <begin position="318"/>
        <end position="376"/>
    </location>
</feature>
<feature type="compositionally biased region" description="Low complexity" evidence="1">
    <location>
        <begin position="347"/>
        <end position="360"/>
    </location>
</feature>
<evidence type="ECO:0000256" key="1">
    <source>
        <dbReference type="SAM" id="MobiDB-lite"/>
    </source>
</evidence>
<dbReference type="PANTHER" id="PTHR34199:SF2">
    <property type="entry name" value="NUMOD3 MOTIF FAMILY PROTEIN, EXPRESSED"/>
    <property type="match status" value="1"/>
</dbReference>
<comment type="caution">
    <text evidence="3">The sequence shown here is derived from an EMBL/GenBank/DDBJ whole genome shotgun (WGS) entry which is preliminary data.</text>
</comment>
<feature type="compositionally biased region" description="Polar residues" evidence="1">
    <location>
        <begin position="361"/>
        <end position="372"/>
    </location>
</feature>
<protein>
    <recommendedName>
        <fullName evidence="2">Nuclease associated modular domain-containing protein</fullName>
    </recommendedName>
</protein>
<dbReference type="InterPro" id="IPR003611">
    <property type="entry name" value="NUMOD3"/>
</dbReference>
<feature type="domain" description="Nuclease associated modular" evidence="2">
    <location>
        <begin position="129"/>
        <end position="155"/>
    </location>
</feature>
<accession>A0AAV0PSF1</accession>
<dbReference type="GO" id="GO:0003677">
    <property type="term" value="F:DNA binding"/>
    <property type="evidence" value="ECO:0007669"/>
    <property type="project" value="InterPro"/>
</dbReference>
<feature type="compositionally biased region" description="Basic and acidic residues" evidence="1">
    <location>
        <begin position="336"/>
        <end position="346"/>
    </location>
</feature>
<reference evidence="3" key="1">
    <citation type="submission" date="2022-08" db="EMBL/GenBank/DDBJ databases">
        <authorList>
            <person name="Gutierrez-Valencia J."/>
        </authorList>
    </citation>
    <scope>NUCLEOTIDE SEQUENCE</scope>
</reference>
<gene>
    <name evidence="3" type="ORF">LITE_LOCUS39497</name>
</gene>
<dbReference type="Pfam" id="PF07460">
    <property type="entry name" value="NUMOD3"/>
    <property type="match status" value="1"/>
</dbReference>
<organism evidence="3 4">
    <name type="scientific">Linum tenue</name>
    <dbReference type="NCBI Taxonomy" id="586396"/>
    <lineage>
        <taxon>Eukaryota</taxon>
        <taxon>Viridiplantae</taxon>
        <taxon>Streptophyta</taxon>
        <taxon>Embryophyta</taxon>
        <taxon>Tracheophyta</taxon>
        <taxon>Spermatophyta</taxon>
        <taxon>Magnoliopsida</taxon>
        <taxon>eudicotyledons</taxon>
        <taxon>Gunneridae</taxon>
        <taxon>Pentapetalae</taxon>
        <taxon>rosids</taxon>
        <taxon>fabids</taxon>
        <taxon>Malpighiales</taxon>
        <taxon>Linaceae</taxon>
        <taxon>Linum</taxon>
    </lineage>
</organism>
<dbReference type="Proteomes" id="UP001154282">
    <property type="component" value="Unassembled WGS sequence"/>
</dbReference>
<dbReference type="EMBL" id="CAMGYJ010000009">
    <property type="protein sequence ID" value="CAI0473066.1"/>
    <property type="molecule type" value="Genomic_DNA"/>
</dbReference>
<proteinExistence type="predicted"/>
<dbReference type="AlphaFoldDB" id="A0AAV0PSF1"/>
<dbReference type="PANTHER" id="PTHR34199">
    <property type="entry name" value="NUMOD3 MOTIF FAMILY PROTEIN, EXPRESSED"/>
    <property type="match status" value="1"/>
</dbReference>
<evidence type="ECO:0000259" key="2">
    <source>
        <dbReference type="Pfam" id="PF07460"/>
    </source>
</evidence>
<name>A0AAV0PSF1_9ROSI</name>
<evidence type="ECO:0000313" key="3">
    <source>
        <dbReference type="EMBL" id="CAI0473066.1"/>
    </source>
</evidence>
<evidence type="ECO:0000313" key="4">
    <source>
        <dbReference type="Proteomes" id="UP001154282"/>
    </source>
</evidence>
<keyword evidence="4" id="KW-1185">Reference proteome</keyword>